<dbReference type="InterPro" id="IPR006046">
    <property type="entry name" value="Alpha_amylase"/>
</dbReference>
<dbReference type="GO" id="GO:0004556">
    <property type="term" value="F:alpha-amylase activity"/>
    <property type="evidence" value="ECO:0007669"/>
    <property type="project" value="UniProtKB-EC"/>
</dbReference>
<evidence type="ECO:0000256" key="4">
    <source>
        <dbReference type="RuleBase" id="RU003615"/>
    </source>
</evidence>
<dbReference type="InterPro" id="IPR056300">
    <property type="entry name" value="SusG-like_C"/>
</dbReference>
<evidence type="ECO:0000256" key="2">
    <source>
        <dbReference type="ARBA" id="ARBA00022801"/>
    </source>
</evidence>
<dbReference type="PANTHER" id="PTHR10357">
    <property type="entry name" value="ALPHA-AMYLASE FAMILY MEMBER"/>
    <property type="match status" value="1"/>
</dbReference>
<name>A0ABM9BY98_9BACL</name>
<comment type="similarity">
    <text evidence="1 4">Belongs to the glycosyl hydrolase 13 family.</text>
</comment>
<dbReference type="PANTHER" id="PTHR10357:SF179">
    <property type="entry name" value="NEUTRAL AND BASIC AMINO ACID TRANSPORT PROTEIN RBAT"/>
    <property type="match status" value="1"/>
</dbReference>
<sequence length="557" mass="61409">MIALMTWKNTVRSTLTLLVAGTIIAGCASNNAPNDPLIKDPAASNATKSNQPSSNASVIDEQPSSVYYEIFVRAFADSNGDGIGDLNGLIDKLDYLNDGNPATDSDLGIEGIWLMPINPSPSYHGYDVTDYYTIHPEYGTVEDMKRLMEEAHKRGIKVIMDLVVNHSSTQHPWFVDSAKGTDSPYRDWYVWAEDQGREVSGASATNGGNAWHQKNDNHYLGVFWDGMPDLNFDNAEVRQEMIKIGKFWLDQGLDGFRIDAAKHIYEDLQSDRNGETTEKNVLWWQEFRTALQEVNKDVYLIGEVAENSPVPIAPYLNGGFDSGFNFGLAQSLLSIAGQEEDTNLASSLNRTHGMFTEVSEGQFVDAPFLTNHDQNRTMSILGGNIDQAKMAAAMLLTMPGNPFLYYGEEIGMFGQKPDEVIREPFIWNADGKSGNGQTSWIASQFNTTNPPSVEAQQNDPNSLLSHYKKMIRIRASHAALRDGAIESFETENSAVVGFYRTTASEKVLVLHNVSKEAQEINVAADTGMKEIADSVKDGASYAAGKVKLPPYSTVIIK</sequence>
<evidence type="ECO:0000256" key="6">
    <source>
        <dbReference type="SAM" id="MobiDB-lite"/>
    </source>
</evidence>
<keyword evidence="3 5" id="KW-0326">Glycosidase</keyword>
<dbReference type="Gene3D" id="3.20.20.80">
    <property type="entry name" value="Glycosidases"/>
    <property type="match status" value="1"/>
</dbReference>
<evidence type="ECO:0000256" key="3">
    <source>
        <dbReference type="ARBA" id="ARBA00023295"/>
    </source>
</evidence>
<reference evidence="9" key="1">
    <citation type="submission" date="2022-01" db="EMBL/GenBank/DDBJ databases">
        <authorList>
            <person name="Criscuolo A."/>
        </authorList>
    </citation>
    <scope>NUCLEOTIDE SEQUENCE</scope>
    <source>
        <strain evidence="9">CIP111893</strain>
    </source>
</reference>
<dbReference type="CDD" id="cd11316">
    <property type="entry name" value="AmyAc_bac2_AmyA"/>
    <property type="match status" value="1"/>
</dbReference>
<keyword evidence="5" id="KW-0119">Carbohydrate metabolism</keyword>
<organism evidence="9 10">
    <name type="scientific">Paenibacillus plantiphilus</name>
    <dbReference type="NCBI Taxonomy" id="2905650"/>
    <lineage>
        <taxon>Bacteria</taxon>
        <taxon>Bacillati</taxon>
        <taxon>Bacillota</taxon>
        <taxon>Bacilli</taxon>
        <taxon>Bacillales</taxon>
        <taxon>Paenibacillaceae</taxon>
        <taxon>Paenibacillus</taxon>
    </lineage>
</organism>
<dbReference type="Pfam" id="PF23915">
    <property type="entry name" value="SusG_C"/>
    <property type="match status" value="1"/>
</dbReference>
<evidence type="ECO:0000313" key="10">
    <source>
        <dbReference type="Proteomes" id="UP000838686"/>
    </source>
</evidence>
<dbReference type="SUPFAM" id="SSF51445">
    <property type="entry name" value="(Trans)glycosidases"/>
    <property type="match status" value="1"/>
</dbReference>
<dbReference type="InterPro" id="IPR013780">
    <property type="entry name" value="Glyco_hydro_b"/>
</dbReference>
<feature type="domain" description="Glycosyl hydrolase family 13 catalytic" evidence="8">
    <location>
        <begin position="69"/>
        <end position="474"/>
    </location>
</feature>
<dbReference type="PRINTS" id="PR00110">
    <property type="entry name" value="ALPHAAMYLASE"/>
</dbReference>
<evidence type="ECO:0000259" key="8">
    <source>
        <dbReference type="SMART" id="SM00642"/>
    </source>
</evidence>
<dbReference type="EMBL" id="CAKMMF010000003">
    <property type="protein sequence ID" value="CAH1196058.1"/>
    <property type="molecule type" value="Genomic_DNA"/>
</dbReference>
<comment type="catalytic activity">
    <reaction evidence="5">
        <text>Endohydrolysis of (1-&gt;4)-alpha-D-glucosidic linkages in polysaccharides containing three or more (1-&gt;4)-alpha-linked D-glucose units.</text>
        <dbReference type="EC" id="3.2.1.1"/>
    </reaction>
</comment>
<gene>
    <name evidence="9" type="ORF">PAECIP111893_00802</name>
</gene>
<proteinExistence type="inferred from homology"/>
<dbReference type="Gene3D" id="2.60.40.1180">
    <property type="entry name" value="Golgi alpha-mannosidase II"/>
    <property type="match status" value="1"/>
</dbReference>
<dbReference type="SUPFAM" id="SSF51011">
    <property type="entry name" value="Glycosyl hydrolase domain"/>
    <property type="match status" value="1"/>
</dbReference>
<evidence type="ECO:0000256" key="7">
    <source>
        <dbReference type="SAM" id="SignalP"/>
    </source>
</evidence>
<dbReference type="InterPro" id="IPR045857">
    <property type="entry name" value="O16G_dom_2"/>
</dbReference>
<accession>A0ABM9BY98</accession>
<feature type="region of interest" description="Disordered" evidence="6">
    <location>
        <begin position="36"/>
        <end position="58"/>
    </location>
</feature>
<keyword evidence="7" id="KW-0732">Signal</keyword>
<protein>
    <recommendedName>
        <fullName evidence="5">Alpha-amylase</fullName>
        <ecNumber evidence="5">3.2.1.1</ecNumber>
    </recommendedName>
</protein>
<dbReference type="InterPro" id="IPR017853">
    <property type="entry name" value="GH"/>
</dbReference>
<dbReference type="InterPro" id="IPR006047">
    <property type="entry name" value="GH13_cat_dom"/>
</dbReference>
<dbReference type="Proteomes" id="UP000838686">
    <property type="component" value="Unassembled WGS sequence"/>
</dbReference>
<dbReference type="Gene3D" id="3.90.400.10">
    <property type="entry name" value="Oligo-1,6-glucosidase, Domain 2"/>
    <property type="match status" value="1"/>
</dbReference>
<keyword evidence="10" id="KW-1185">Reference proteome</keyword>
<dbReference type="EC" id="3.2.1.1" evidence="5"/>
<evidence type="ECO:0000256" key="5">
    <source>
        <dbReference type="RuleBase" id="RU361134"/>
    </source>
</evidence>
<evidence type="ECO:0000313" key="9">
    <source>
        <dbReference type="EMBL" id="CAH1196058.1"/>
    </source>
</evidence>
<comment type="caution">
    <text evidence="9">The sequence shown here is derived from an EMBL/GenBank/DDBJ whole genome shotgun (WGS) entry which is preliminary data.</text>
</comment>
<feature type="chain" id="PRO_5045356395" description="Alpha-amylase" evidence="7">
    <location>
        <begin position="29"/>
        <end position="557"/>
    </location>
</feature>
<evidence type="ECO:0000256" key="1">
    <source>
        <dbReference type="ARBA" id="ARBA00008061"/>
    </source>
</evidence>
<dbReference type="SMART" id="SM00642">
    <property type="entry name" value="Aamy"/>
    <property type="match status" value="1"/>
</dbReference>
<dbReference type="Pfam" id="PF00128">
    <property type="entry name" value="Alpha-amylase"/>
    <property type="match status" value="1"/>
</dbReference>
<keyword evidence="2 5" id="KW-0378">Hydrolase</keyword>
<feature type="compositionally biased region" description="Polar residues" evidence="6">
    <location>
        <begin position="44"/>
        <end position="58"/>
    </location>
</feature>
<feature type="signal peptide" evidence="7">
    <location>
        <begin position="1"/>
        <end position="28"/>
    </location>
</feature>